<feature type="region of interest" description="Disordered" evidence="1">
    <location>
        <begin position="205"/>
        <end position="270"/>
    </location>
</feature>
<keyword evidence="2" id="KW-1133">Transmembrane helix</keyword>
<proteinExistence type="predicted"/>
<sequence length="765" mass="81823">MSTPTAPLAALTTIFTPPCAITWLLTSTKFASQYPPFPTTGPASCDPPFWAENLAGKGFDFYSPAICPSGFAVGPGCSITKTRTAEGFPAVQDGETAVYCVPSGHTCTTDTTDFRGGVWGFTGGKATPVTAIAGPALQIRWRDEDLSLLETHPLTPGLALQPSETSASSSPSPPPEDSTITVTAIATQPTPSVLQMTIITGDQITASQSSHPSTFISSRLPSSDIPERATGTSPITSSIFNPTSTSKQETSTQPSAGPATSTTAPNNSQPINQTSLAAVVMSGTLIAIVLAMTSFMCVRRYRRRNRDGSNFDGSKQLSPTIIIARVRRRLFKRRSDDGGVPVYRGKPAAELSGNGIIPELDYKPPLGSTENPAELEGQEANSSHGGWMSRVSRFWSLRSKKTARSSVAESSSARWTRTATSIRTSFSGHDSGDWETFAKAKWPNGLTVPTVALGDRPLPDIPRTPSTEKPSSHLRVDVDATRVSRISDGTFGLPGKSPVTRSPSSSTYNPLFVAIQDFYKGTAQVVRGDVADFFGSLNIDLAGNAETQALRQYATHKDLLIIYTWRERRQAGIASPMTLKGKKVDICPSTSAAYFTTILANNCNAASCGSGTRPYMLAQPSVDAVGIWEPTLELAMEGLGSHAAVVFQNASIYCEIYNLYTTAERLKDPSTCKYIVAYLRALDQTALLFTSRSETAIPRVAKTINTNEALVKTVWPVHDWKGGLAPDLLDVLVPEDQWVAKVDGRRAISRADLAAMTDSKCAPGG</sequence>
<feature type="compositionally biased region" description="Polar residues" evidence="1">
    <location>
        <begin position="205"/>
        <end position="221"/>
    </location>
</feature>
<evidence type="ECO:0000313" key="3">
    <source>
        <dbReference type="EMBL" id="KAK9775919.1"/>
    </source>
</evidence>
<dbReference type="Proteomes" id="UP001465668">
    <property type="component" value="Unassembled WGS sequence"/>
</dbReference>
<feature type="compositionally biased region" description="Polar residues" evidence="1">
    <location>
        <begin position="230"/>
        <end position="270"/>
    </location>
</feature>
<keyword evidence="2" id="KW-0812">Transmembrane</keyword>
<comment type="caution">
    <text evidence="3">The sequence shown here is derived from an EMBL/GenBank/DDBJ whole genome shotgun (WGS) entry which is preliminary data.</text>
</comment>
<evidence type="ECO:0000256" key="1">
    <source>
        <dbReference type="SAM" id="MobiDB-lite"/>
    </source>
</evidence>
<protein>
    <submittedName>
        <fullName evidence="3">Uncharacterized protein</fullName>
    </submittedName>
</protein>
<gene>
    <name evidence="3" type="ORF">SCAR479_07444</name>
</gene>
<name>A0ABR2XQ70_9PEZI</name>
<dbReference type="EMBL" id="JARVKM010000031">
    <property type="protein sequence ID" value="KAK9775919.1"/>
    <property type="molecule type" value="Genomic_DNA"/>
</dbReference>
<evidence type="ECO:0000313" key="4">
    <source>
        <dbReference type="Proteomes" id="UP001465668"/>
    </source>
</evidence>
<feature type="region of interest" description="Disordered" evidence="1">
    <location>
        <begin position="364"/>
        <end position="384"/>
    </location>
</feature>
<evidence type="ECO:0000256" key="2">
    <source>
        <dbReference type="SAM" id="Phobius"/>
    </source>
</evidence>
<feature type="transmembrane region" description="Helical" evidence="2">
    <location>
        <begin position="276"/>
        <end position="298"/>
    </location>
</feature>
<feature type="region of interest" description="Disordered" evidence="1">
    <location>
        <begin position="451"/>
        <end position="474"/>
    </location>
</feature>
<keyword evidence="2" id="KW-0472">Membrane</keyword>
<feature type="region of interest" description="Disordered" evidence="1">
    <location>
        <begin position="155"/>
        <end position="179"/>
    </location>
</feature>
<reference evidence="3 4" key="1">
    <citation type="submission" date="2024-02" db="EMBL/GenBank/DDBJ databases">
        <title>First draft genome assembly of two strains of Seiridium cardinale.</title>
        <authorList>
            <person name="Emiliani G."/>
            <person name="Scali E."/>
        </authorList>
    </citation>
    <scope>NUCLEOTIDE SEQUENCE [LARGE SCALE GENOMIC DNA]</scope>
    <source>
        <strain evidence="3 4">BM-138-000479</strain>
    </source>
</reference>
<keyword evidence="4" id="KW-1185">Reference proteome</keyword>
<accession>A0ABR2XQ70</accession>
<organism evidence="3 4">
    <name type="scientific">Seiridium cardinale</name>
    <dbReference type="NCBI Taxonomy" id="138064"/>
    <lineage>
        <taxon>Eukaryota</taxon>
        <taxon>Fungi</taxon>
        <taxon>Dikarya</taxon>
        <taxon>Ascomycota</taxon>
        <taxon>Pezizomycotina</taxon>
        <taxon>Sordariomycetes</taxon>
        <taxon>Xylariomycetidae</taxon>
        <taxon>Amphisphaeriales</taxon>
        <taxon>Sporocadaceae</taxon>
        <taxon>Seiridium</taxon>
    </lineage>
</organism>